<dbReference type="PROSITE" id="PS51450">
    <property type="entry name" value="LRR"/>
    <property type="match status" value="3"/>
</dbReference>
<evidence type="ECO:0000256" key="2">
    <source>
        <dbReference type="ARBA" id="ARBA00022737"/>
    </source>
</evidence>
<dbReference type="PANTHER" id="PTHR45712:SF22">
    <property type="entry name" value="INSULIN-LIKE GROWTH FACTOR-BINDING PROTEIN COMPLEX ACID LABILE SUBUNIT"/>
    <property type="match status" value="1"/>
</dbReference>
<accession>A0A7M7MBJ5</accession>
<dbReference type="Gene3D" id="3.80.10.10">
    <property type="entry name" value="Ribonuclease Inhibitor"/>
    <property type="match status" value="7"/>
</dbReference>
<keyword evidence="1" id="KW-0433">Leucine-rich repeat</keyword>
<keyword evidence="2" id="KW-0677">Repeat</keyword>
<keyword evidence="3" id="KW-0472">Membrane</keyword>
<dbReference type="Proteomes" id="UP000594260">
    <property type="component" value="Unplaced"/>
</dbReference>
<dbReference type="SUPFAM" id="SSF52058">
    <property type="entry name" value="L domain-like"/>
    <property type="match status" value="2"/>
</dbReference>
<keyword evidence="5" id="KW-1185">Reference proteome</keyword>
<dbReference type="InterPro" id="IPR032675">
    <property type="entry name" value="LRR_dom_sf"/>
</dbReference>
<protein>
    <recommendedName>
        <fullName evidence="6">Chaoptin</fullName>
    </recommendedName>
</protein>
<keyword evidence="3" id="KW-0812">Transmembrane</keyword>
<dbReference type="InterPro" id="IPR003591">
    <property type="entry name" value="Leu-rich_rpt_typical-subtyp"/>
</dbReference>
<sequence length="1171" mass="129922">MMFDIPTISDSFNTWHRIRAPTISRGLLDEWPNRHNVGRPCWVLMKVFFSLMLLITWSSAISCIAAIVHGPNVAHECDFLPLCTCTHSMVTCVGVPIFTLKDVFLRREFLARRRSFNQAVISRSSLLRLEWAPSQLVTLSLPKNSIFEIQSDALVACADTLSSLDLSDNFLGDIPDLSAMRGLRWLNLQHNQLAELPAGIALTNLSTLLLAGNQIRSVSPDLLPESLATLDLESNQILSLEGHPFPSAIKQINLGTNLFRYLPHSFHRMHALERLSLNNNAFHDIPARWKLPPSLQVLDISRSSLRQLRGVCLVLENGSCHHLQILHLEFNLISSLAENLFEGMRLRKLFLNSNRLIQLPLGLFKGVISSTLTVLDVSDNQFESLPSCISSLSALSVLIARGNQLVSFDLPAGPTMPKFFRTLQVLDLSYNQFTEVSSALMNTTGLVKLSLQGNLIEKLGPFGQGQWAAGLRSVSLSHNAIKILARAAMAKLFELKELKLSFNPIHYFDNAAFTPLKNLQTLEMSSSLVSDAAVKNVHNLFKPLEQLRSLQIDYNRLHQDPFGLGPSLVNIDLEGNDLNTVPAIPPSSRITRLSLSYNGIYYLKTGALRNISTLEQIILLGNPLREVEFCAMSDLPLLVSVTLSSNRLRSVRRGAFQALPALQRLQLDNNLLGQLDLGMLDRAGRRLLLNASNNAIVDITAASDAVDVRVLDISNNKLEVLPETLWDSANELVQLSVAKNSIRQIAIGRTALERLLTADLSHNRLTAQAVYNLSQIAPSLQVLSLRGNRLETLASPERTALDYVSKWPLRVLDISSNDIRHLGQRIFEPCLPLTLQVLNISYNPLESLNLLKLANLVNLDISYTHLNLASNGRHSRLSLTSTAWNSTSQPAGLYQPGSTSLSNILTHIESLQVLNISGTRTKELSSTLLPAGLLVLEASNCALQSLHLSAESLVELKISNNTSVALARSSVLTPRLRLLDVAHSGIRNLTNLLKVFSTERLRRLRAEHNLIDKISSSLWRQTPLLTTLEINSNPVEALSLHSFCGLSHLAELDIRNLSLTQLDSRTLHHLPSLSTLYISTYNRGIRSLRLQELLSDSGHLRRAVIEVGEPVLSYQLQWAFTGKSKLRELHVTGLPLRFILPDAFQGLESAHELLLRITHTSITDLPAGLLR</sequence>
<dbReference type="EnsemblMetazoa" id="XM_022808512">
    <property type="protein sequence ID" value="XP_022664247"/>
    <property type="gene ID" value="LOC111251681"/>
</dbReference>
<name>A0A7M7MBJ5_VARDE</name>
<evidence type="ECO:0000256" key="1">
    <source>
        <dbReference type="ARBA" id="ARBA00022614"/>
    </source>
</evidence>
<proteinExistence type="predicted"/>
<dbReference type="Pfam" id="PF13855">
    <property type="entry name" value="LRR_8"/>
    <property type="match status" value="6"/>
</dbReference>
<dbReference type="SMART" id="SM00365">
    <property type="entry name" value="LRR_SD22"/>
    <property type="match status" value="10"/>
</dbReference>
<dbReference type="InterPro" id="IPR050333">
    <property type="entry name" value="SLRP"/>
</dbReference>
<feature type="transmembrane region" description="Helical" evidence="3">
    <location>
        <begin position="43"/>
        <end position="68"/>
    </location>
</feature>
<dbReference type="AlphaFoldDB" id="A0A7M7MBJ5"/>
<keyword evidence="3" id="KW-1133">Transmembrane helix</keyword>
<evidence type="ECO:0000313" key="4">
    <source>
        <dbReference type="EnsemblMetazoa" id="XP_022664247"/>
    </source>
</evidence>
<dbReference type="SMART" id="SM00369">
    <property type="entry name" value="LRR_TYP"/>
    <property type="match status" value="17"/>
</dbReference>
<dbReference type="SMART" id="SM00364">
    <property type="entry name" value="LRR_BAC"/>
    <property type="match status" value="11"/>
</dbReference>
<dbReference type="RefSeq" id="XP_022664247.1">
    <property type="nucleotide sequence ID" value="XM_022808512.1"/>
</dbReference>
<evidence type="ECO:0000256" key="3">
    <source>
        <dbReference type="SAM" id="Phobius"/>
    </source>
</evidence>
<dbReference type="Pfam" id="PF00560">
    <property type="entry name" value="LRR_1"/>
    <property type="match status" value="1"/>
</dbReference>
<organism evidence="4 5">
    <name type="scientific">Varroa destructor</name>
    <name type="common">Honeybee mite</name>
    <dbReference type="NCBI Taxonomy" id="109461"/>
    <lineage>
        <taxon>Eukaryota</taxon>
        <taxon>Metazoa</taxon>
        <taxon>Ecdysozoa</taxon>
        <taxon>Arthropoda</taxon>
        <taxon>Chelicerata</taxon>
        <taxon>Arachnida</taxon>
        <taxon>Acari</taxon>
        <taxon>Parasitiformes</taxon>
        <taxon>Mesostigmata</taxon>
        <taxon>Gamasina</taxon>
        <taxon>Dermanyssoidea</taxon>
        <taxon>Varroidae</taxon>
        <taxon>Varroa</taxon>
    </lineage>
</organism>
<dbReference type="OMA" id="SCELLWM"/>
<dbReference type="SUPFAM" id="SSF52047">
    <property type="entry name" value="RNI-like"/>
    <property type="match status" value="1"/>
</dbReference>
<dbReference type="InterPro" id="IPR001611">
    <property type="entry name" value="Leu-rich_rpt"/>
</dbReference>
<dbReference type="PANTHER" id="PTHR45712">
    <property type="entry name" value="AGAP008170-PA"/>
    <property type="match status" value="1"/>
</dbReference>
<evidence type="ECO:0008006" key="6">
    <source>
        <dbReference type="Google" id="ProtNLM"/>
    </source>
</evidence>
<evidence type="ECO:0000313" key="5">
    <source>
        <dbReference type="Proteomes" id="UP000594260"/>
    </source>
</evidence>
<dbReference type="GeneID" id="111251681"/>
<reference evidence="4" key="1">
    <citation type="submission" date="2021-01" db="UniProtKB">
        <authorList>
            <consortium name="EnsemblMetazoa"/>
        </authorList>
    </citation>
    <scope>IDENTIFICATION</scope>
</reference>